<dbReference type="Pfam" id="PF00440">
    <property type="entry name" value="TetR_N"/>
    <property type="match status" value="1"/>
</dbReference>
<dbReference type="GO" id="GO:0003700">
    <property type="term" value="F:DNA-binding transcription factor activity"/>
    <property type="evidence" value="ECO:0007669"/>
    <property type="project" value="TreeGrafter"/>
</dbReference>
<dbReference type="PANTHER" id="PTHR30055:SF234">
    <property type="entry name" value="HTH-TYPE TRANSCRIPTIONAL REGULATOR BETI"/>
    <property type="match status" value="1"/>
</dbReference>
<evidence type="ECO:0000256" key="4">
    <source>
        <dbReference type="PROSITE-ProRule" id="PRU00335"/>
    </source>
</evidence>
<accession>A0A231HAQ9</accession>
<evidence type="ECO:0000256" key="2">
    <source>
        <dbReference type="ARBA" id="ARBA00023125"/>
    </source>
</evidence>
<reference evidence="6 7" key="1">
    <citation type="submission" date="2017-07" db="EMBL/GenBank/DDBJ databases">
        <title>First draft Genome Sequence of Nocardia cerradoensis isolated from human infection.</title>
        <authorList>
            <person name="Carrasco G."/>
        </authorList>
    </citation>
    <scope>NUCLEOTIDE SEQUENCE [LARGE SCALE GENOMIC DNA]</scope>
    <source>
        <strain evidence="6 7">CNM20130759</strain>
    </source>
</reference>
<dbReference type="RefSeq" id="WP_094025115.1">
    <property type="nucleotide sequence ID" value="NZ_NGAF01000003.1"/>
</dbReference>
<dbReference type="PROSITE" id="PS50977">
    <property type="entry name" value="HTH_TETR_2"/>
    <property type="match status" value="1"/>
</dbReference>
<keyword evidence="1" id="KW-0805">Transcription regulation</keyword>
<feature type="DNA-binding region" description="H-T-H motif" evidence="4">
    <location>
        <begin position="37"/>
        <end position="56"/>
    </location>
</feature>
<feature type="domain" description="HTH tetR-type" evidence="5">
    <location>
        <begin position="15"/>
        <end position="74"/>
    </location>
</feature>
<dbReference type="EMBL" id="NGAF01000003">
    <property type="protein sequence ID" value="OXR45826.1"/>
    <property type="molecule type" value="Genomic_DNA"/>
</dbReference>
<evidence type="ECO:0000256" key="3">
    <source>
        <dbReference type="ARBA" id="ARBA00023163"/>
    </source>
</evidence>
<evidence type="ECO:0000313" key="6">
    <source>
        <dbReference type="EMBL" id="OXR45826.1"/>
    </source>
</evidence>
<dbReference type="PANTHER" id="PTHR30055">
    <property type="entry name" value="HTH-TYPE TRANSCRIPTIONAL REGULATOR RUTR"/>
    <property type="match status" value="1"/>
</dbReference>
<evidence type="ECO:0000259" key="5">
    <source>
        <dbReference type="PROSITE" id="PS50977"/>
    </source>
</evidence>
<keyword evidence="2 4" id="KW-0238">DNA-binding</keyword>
<dbReference type="SUPFAM" id="SSF48498">
    <property type="entry name" value="Tetracyclin repressor-like, C-terminal domain"/>
    <property type="match status" value="1"/>
</dbReference>
<dbReference type="InterPro" id="IPR001647">
    <property type="entry name" value="HTH_TetR"/>
</dbReference>
<keyword evidence="7" id="KW-1185">Reference proteome</keyword>
<comment type="caution">
    <text evidence="6">The sequence shown here is derived from an EMBL/GenBank/DDBJ whole genome shotgun (WGS) entry which is preliminary data.</text>
</comment>
<dbReference type="AlphaFoldDB" id="A0A231HAQ9"/>
<dbReference type="InterPro" id="IPR009057">
    <property type="entry name" value="Homeodomain-like_sf"/>
</dbReference>
<dbReference type="SUPFAM" id="SSF46689">
    <property type="entry name" value="Homeodomain-like"/>
    <property type="match status" value="1"/>
</dbReference>
<keyword evidence="3" id="KW-0804">Transcription</keyword>
<proteinExistence type="predicted"/>
<dbReference type="PRINTS" id="PR00455">
    <property type="entry name" value="HTHTETR"/>
</dbReference>
<gene>
    <name evidence="6" type="ORF">B7C42_02118</name>
</gene>
<sequence length="184" mass="19653">MTEQRRVNRGPGAAAANRAALIAAAREVFAESGFEAPLNLIARRAGVGQGSLYRHFADRESLALAVFEDNVVGLEAYAAQSDTGLDQLLERIVDQVVTSIAFVELIDPSLTDGRLVRMSSRVAALLGDHLDTARACGRVRADLTCQDLMLALAMLAALLARAGAQERRGLAARGWSLIQQGLRA</sequence>
<name>A0A231HAQ9_9NOCA</name>
<dbReference type="GO" id="GO:0000976">
    <property type="term" value="F:transcription cis-regulatory region binding"/>
    <property type="evidence" value="ECO:0007669"/>
    <property type="project" value="TreeGrafter"/>
</dbReference>
<dbReference type="InterPro" id="IPR050109">
    <property type="entry name" value="HTH-type_TetR-like_transc_reg"/>
</dbReference>
<evidence type="ECO:0000313" key="7">
    <source>
        <dbReference type="Proteomes" id="UP000215506"/>
    </source>
</evidence>
<dbReference type="Gene3D" id="1.10.357.10">
    <property type="entry name" value="Tetracycline Repressor, domain 2"/>
    <property type="match status" value="1"/>
</dbReference>
<dbReference type="InterPro" id="IPR036271">
    <property type="entry name" value="Tet_transcr_reg_TetR-rel_C_sf"/>
</dbReference>
<dbReference type="Proteomes" id="UP000215506">
    <property type="component" value="Unassembled WGS sequence"/>
</dbReference>
<evidence type="ECO:0000256" key="1">
    <source>
        <dbReference type="ARBA" id="ARBA00023015"/>
    </source>
</evidence>
<organism evidence="6 7">
    <name type="scientific">Nocardia cerradoensis</name>
    <dbReference type="NCBI Taxonomy" id="85688"/>
    <lineage>
        <taxon>Bacteria</taxon>
        <taxon>Bacillati</taxon>
        <taxon>Actinomycetota</taxon>
        <taxon>Actinomycetes</taxon>
        <taxon>Mycobacteriales</taxon>
        <taxon>Nocardiaceae</taxon>
        <taxon>Nocardia</taxon>
    </lineage>
</organism>
<protein>
    <recommendedName>
        <fullName evidence="5">HTH tetR-type domain-containing protein</fullName>
    </recommendedName>
</protein>